<evidence type="ECO:0000259" key="7">
    <source>
        <dbReference type="Pfam" id="PF02934"/>
    </source>
</evidence>
<dbReference type="InterPro" id="IPR003789">
    <property type="entry name" value="Asn/Gln_tRNA_amidoTrase-B-like"/>
</dbReference>
<dbReference type="NCBIfam" id="NF004014">
    <property type="entry name" value="PRK05477.1-4"/>
    <property type="match status" value="1"/>
</dbReference>
<evidence type="ECO:0000256" key="2">
    <source>
        <dbReference type="ARBA" id="ARBA00022598"/>
    </source>
</evidence>
<evidence type="ECO:0000313" key="8">
    <source>
        <dbReference type="EMBL" id="SVC52635.1"/>
    </source>
</evidence>
<feature type="non-terminal residue" evidence="8">
    <location>
        <position position="333"/>
    </location>
</feature>
<dbReference type="NCBIfam" id="TIGR00133">
    <property type="entry name" value="gatB"/>
    <property type="match status" value="1"/>
</dbReference>
<dbReference type="EMBL" id="UINC01096060">
    <property type="protein sequence ID" value="SVC52635.1"/>
    <property type="molecule type" value="Genomic_DNA"/>
</dbReference>
<dbReference type="SUPFAM" id="SSF89095">
    <property type="entry name" value="GatB/YqeY motif"/>
    <property type="match status" value="1"/>
</dbReference>
<keyword evidence="3" id="KW-0547">Nucleotide-binding</keyword>
<dbReference type="InterPro" id="IPR014746">
    <property type="entry name" value="Gln_synth/guanido_kin_cat_dom"/>
</dbReference>
<dbReference type="Pfam" id="PF02934">
    <property type="entry name" value="GatB_N"/>
    <property type="match status" value="1"/>
</dbReference>
<protein>
    <recommendedName>
        <fullName evidence="7">Aspartyl/Glutamyl-tRNA(Gln) amidotransferase subunit B/E catalytic domain-containing protein</fullName>
    </recommendedName>
</protein>
<accession>A0A382MWZ8</accession>
<sequence length="333" mass="37244">MEYEAVIGLETHVQLKTRTKMWCGCANKFGAEPNSNVCPVCLGFPGVLPVANAEALRLTALAGFLLNCEVVSFAKWDRKNYFYPDNPKNYQITQLDFPSTIAGHVDFELNGDTAKVRITRAHLEEDVGKSFHFDEYSGLDFNRAGVPLLEIVSEPDINSPDMAYEYLNALKKILEYGGVSDCDMEKGQVRCDVNVSVRPLGIGKLGAKIEIKNMNSFSGVRRALQHEIPRQIGVLQNGGVLVQETRRWDDDAGMTDSMRTKEDAHDYRYIPDPDLMPHTPAEEWLAHVKGCMVELPLTRKQRLMSEYQLPEGDAAVFVADSALADYFEETSKG</sequence>
<organism evidence="8">
    <name type="scientific">marine metagenome</name>
    <dbReference type="NCBI Taxonomy" id="408172"/>
    <lineage>
        <taxon>unclassified sequences</taxon>
        <taxon>metagenomes</taxon>
        <taxon>ecological metagenomes</taxon>
    </lineage>
</organism>
<reference evidence="8" key="1">
    <citation type="submission" date="2018-05" db="EMBL/GenBank/DDBJ databases">
        <authorList>
            <person name="Lanie J.A."/>
            <person name="Ng W.-L."/>
            <person name="Kazmierczak K.M."/>
            <person name="Andrzejewski T.M."/>
            <person name="Davidsen T.M."/>
            <person name="Wayne K.J."/>
            <person name="Tettelin H."/>
            <person name="Glass J.I."/>
            <person name="Rusch D."/>
            <person name="Podicherti R."/>
            <person name="Tsui H.-C.T."/>
            <person name="Winkler M.E."/>
        </authorList>
    </citation>
    <scope>NUCLEOTIDE SEQUENCE</scope>
</reference>
<dbReference type="PANTHER" id="PTHR11659:SF0">
    <property type="entry name" value="GLUTAMYL-TRNA(GLN) AMIDOTRANSFERASE SUBUNIT B, MITOCHONDRIAL"/>
    <property type="match status" value="1"/>
</dbReference>
<dbReference type="PROSITE" id="PS01234">
    <property type="entry name" value="GATB"/>
    <property type="match status" value="1"/>
</dbReference>
<dbReference type="PANTHER" id="PTHR11659">
    <property type="entry name" value="GLUTAMYL-TRNA GLN AMIDOTRANSFERASE SUBUNIT B MITOCHONDRIAL AND PROKARYOTIC PET112-RELATED"/>
    <property type="match status" value="1"/>
</dbReference>
<dbReference type="InterPro" id="IPR017959">
    <property type="entry name" value="Asn/Gln-tRNA_amidoTrfase_suB/E"/>
</dbReference>
<keyword evidence="4" id="KW-0067">ATP-binding</keyword>
<dbReference type="InterPro" id="IPR017958">
    <property type="entry name" value="Gln-tRNA_amidoTrfase_suB_CS"/>
</dbReference>
<comment type="catalytic activity">
    <reaction evidence="6">
        <text>L-glutamyl-tRNA(Gln) + L-glutamine + ATP + H2O = L-glutaminyl-tRNA(Gln) + L-glutamate + ADP + phosphate + H(+)</text>
        <dbReference type="Rhea" id="RHEA:17521"/>
        <dbReference type="Rhea" id="RHEA-COMP:9681"/>
        <dbReference type="Rhea" id="RHEA-COMP:9684"/>
        <dbReference type="ChEBI" id="CHEBI:15377"/>
        <dbReference type="ChEBI" id="CHEBI:15378"/>
        <dbReference type="ChEBI" id="CHEBI:29985"/>
        <dbReference type="ChEBI" id="CHEBI:30616"/>
        <dbReference type="ChEBI" id="CHEBI:43474"/>
        <dbReference type="ChEBI" id="CHEBI:58359"/>
        <dbReference type="ChEBI" id="CHEBI:78520"/>
        <dbReference type="ChEBI" id="CHEBI:78521"/>
        <dbReference type="ChEBI" id="CHEBI:456216"/>
    </reaction>
</comment>
<keyword evidence="5" id="KW-0648">Protein biosynthesis</keyword>
<keyword evidence="2" id="KW-0436">Ligase</keyword>
<name>A0A382MWZ8_9ZZZZ</name>
<evidence type="ECO:0000256" key="6">
    <source>
        <dbReference type="ARBA" id="ARBA00047913"/>
    </source>
</evidence>
<evidence type="ECO:0000256" key="4">
    <source>
        <dbReference type="ARBA" id="ARBA00022840"/>
    </source>
</evidence>
<dbReference type="InterPro" id="IPR006075">
    <property type="entry name" value="Asn/Gln-tRNA_Trfase_suB/E_cat"/>
</dbReference>
<proteinExistence type="inferred from homology"/>
<gene>
    <name evidence="8" type="ORF">METZ01_LOCUS305489</name>
</gene>
<feature type="domain" description="Aspartyl/Glutamyl-tRNA(Gln) amidotransferase subunit B/E catalytic" evidence="7">
    <location>
        <begin position="6"/>
        <end position="285"/>
    </location>
</feature>
<dbReference type="AlphaFoldDB" id="A0A382MWZ8"/>
<dbReference type="GO" id="GO:0050567">
    <property type="term" value="F:glutaminyl-tRNA synthase (glutamine-hydrolyzing) activity"/>
    <property type="evidence" value="ECO:0007669"/>
    <property type="project" value="TreeGrafter"/>
</dbReference>
<dbReference type="GO" id="GO:0006412">
    <property type="term" value="P:translation"/>
    <property type="evidence" value="ECO:0007669"/>
    <property type="project" value="UniProtKB-KW"/>
</dbReference>
<comment type="similarity">
    <text evidence="1">Belongs to the GatB/GatE family. GatB subfamily.</text>
</comment>
<dbReference type="SUPFAM" id="SSF55931">
    <property type="entry name" value="Glutamine synthetase/guanido kinase"/>
    <property type="match status" value="1"/>
</dbReference>
<dbReference type="NCBIfam" id="NF004012">
    <property type="entry name" value="PRK05477.1-2"/>
    <property type="match status" value="1"/>
</dbReference>
<dbReference type="InterPro" id="IPR004413">
    <property type="entry name" value="GatB"/>
</dbReference>
<evidence type="ECO:0000256" key="3">
    <source>
        <dbReference type="ARBA" id="ARBA00022741"/>
    </source>
</evidence>
<evidence type="ECO:0000256" key="5">
    <source>
        <dbReference type="ARBA" id="ARBA00022917"/>
    </source>
</evidence>
<dbReference type="GO" id="GO:0005524">
    <property type="term" value="F:ATP binding"/>
    <property type="evidence" value="ECO:0007669"/>
    <property type="project" value="UniProtKB-KW"/>
</dbReference>
<dbReference type="GO" id="GO:0070681">
    <property type="term" value="P:glutaminyl-tRNAGln biosynthesis via transamidation"/>
    <property type="evidence" value="ECO:0007669"/>
    <property type="project" value="TreeGrafter"/>
</dbReference>
<evidence type="ECO:0000256" key="1">
    <source>
        <dbReference type="ARBA" id="ARBA00005306"/>
    </source>
</evidence>